<dbReference type="PRINTS" id="PR01537">
    <property type="entry name" value="INTRLKN1R1F"/>
</dbReference>
<feature type="domain" description="TIR" evidence="13">
    <location>
        <begin position="562"/>
        <end position="701"/>
    </location>
</feature>
<comment type="subcellular location">
    <subcellularLocation>
        <location evidence="1">Membrane</location>
        <topology evidence="1">Single-pass type I membrane protein</topology>
    </subcellularLocation>
</comment>
<protein>
    <submittedName>
        <fullName evidence="14">Toll-like receptor 13</fullName>
    </submittedName>
</protein>
<dbReference type="OrthoDB" id="6087234at2759"/>
<evidence type="ECO:0000256" key="10">
    <source>
        <dbReference type="ARBA" id="ARBA00023180"/>
    </source>
</evidence>
<evidence type="ECO:0000256" key="11">
    <source>
        <dbReference type="SAM" id="Phobius"/>
    </source>
</evidence>
<keyword evidence="3" id="KW-0433">Leucine-rich repeat</keyword>
<dbReference type="SMART" id="SM00369">
    <property type="entry name" value="LRR_TYP"/>
    <property type="match status" value="9"/>
</dbReference>
<keyword evidence="15" id="KW-1185">Reference proteome</keyword>
<proteinExistence type="inferred from homology"/>
<name>A0A8B6H5Q9_MYTGA</name>
<evidence type="ECO:0000256" key="8">
    <source>
        <dbReference type="ARBA" id="ARBA00023136"/>
    </source>
</evidence>
<comment type="caution">
    <text evidence="14">The sequence shown here is derived from an EMBL/GenBank/DDBJ whole genome shotgun (WGS) entry which is preliminary data.</text>
</comment>
<keyword evidence="7 11" id="KW-1133">Transmembrane helix</keyword>
<keyword evidence="6" id="KW-0677">Repeat</keyword>
<dbReference type="InterPro" id="IPR032675">
    <property type="entry name" value="LRR_dom_sf"/>
</dbReference>
<keyword evidence="9 14" id="KW-0675">Receptor</keyword>
<gene>
    <name evidence="14" type="ORF">MGAL_10B060606</name>
</gene>
<evidence type="ECO:0000256" key="3">
    <source>
        <dbReference type="ARBA" id="ARBA00022614"/>
    </source>
</evidence>
<dbReference type="SMART" id="SM00255">
    <property type="entry name" value="TIR"/>
    <property type="match status" value="1"/>
</dbReference>
<dbReference type="PROSITE" id="PS51450">
    <property type="entry name" value="LRR"/>
    <property type="match status" value="2"/>
</dbReference>
<dbReference type="AlphaFoldDB" id="A0A8B6H5Q9"/>
<evidence type="ECO:0000256" key="4">
    <source>
        <dbReference type="ARBA" id="ARBA00022692"/>
    </source>
</evidence>
<dbReference type="PANTHER" id="PTHR24365:SF530">
    <property type="entry name" value="MSTPROX-RELATED"/>
    <property type="match status" value="1"/>
</dbReference>
<dbReference type="GO" id="GO:0007165">
    <property type="term" value="P:signal transduction"/>
    <property type="evidence" value="ECO:0007669"/>
    <property type="project" value="InterPro"/>
</dbReference>
<dbReference type="Pfam" id="PF01582">
    <property type="entry name" value="TIR"/>
    <property type="match status" value="1"/>
</dbReference>
<evidence type="ECO:0000256" key="5">
    <source>
        <dbReference type="ARBA" id="ARBA00022729"/>
    </source>
</evidence>
<evidence type="ECO:0000256" key="7">
    <source>
        <dbReference type="ARBA" id="ARBA00022989"/>
    </source>
</evidence>
<evidence type="ECO:0000256" key="12">
    <source>
        <dbReference type="SAM" id="SignalP"/>
    </source>
</evidence>
<dbReference type="InterPro" id="IPR003591">
    <property type="entry name" value="Leu-rich_rpt_typical-subtyp"/>
</dbReference>
<dbReference type="Gene3D" id="3.80.10.10">
    <property type="entry name" value="Ribonuclease Inhibitor"/>
    <property type="match status" value="3"/>
</dbReference>
<comment type="similarity">
    <text evidence="2">Belongs to the Toll-like receptor family.</text>
</comment>
<evidence type="ECO:0000256" key="1">
    <source>
        <dbReference type="ARBA" id="ARBA00004479"/>
    </source>
</evidence>
<dbReference type="InterPro" id="IPR000483">
    <property type="entry name" value="Cys-rich_flank_reg_C"/>
</dbReference>
<evidence type="ECO:0000313" key="15">
    <source>
        <dbReference type="Proteomes" id="UP000596742"/>
    </source>
</evidence>
<organism evidence="14 15">
    <name type="scientific">Mytilus galloprovincialis</name>
    <name type="common">Mediterranean mussel</name>
    <dbReference type="NCBI Taxonomy" id="29158"/>
    <lineage>
        <taxon>Eukaryota</taxon>
        <taxon>Metazoa</taxon>
        <taxon>Spiralia</taxon>
        <taxon>Lophotrochozoa</taxon>
        <taxon>Mollusca</taxon>
        <taxon>Bivalvia</taxon>
        <taxon>Autobranchia</taxon>
        <taxon>Pteriomorphia</taxon>
        <taxon>Mytilida</taxon>
        <taxon>Mytiloidea</taxon>
        <taxon>Mytilidae</taxon>
        <taxon>Mytilinae</taxon>
        <taxon>Mytilus</taxon>
    </lineage>
</organism>
<dbReference type="SUPFAM" id="SSF52200">
    <property type="entry name" value="Toll/Interleukin receptor TIR domain"/>
    <property type="match status" value="1"/>
</dbReference>
<evidence type="ECO:0000313" key="14">
    <source>
        <dbReference type="EMBL" id="VDI74091.1"/>
    </source>
</evidence>
<dbReference type="Gene3D" id="3.40.50.10140">
    <property type="entry name" value="Toll/interleukin-1 receptor homology (TIR) domain"/>
    <property type="match status" value="1"/>
</dbReference>
<dbReference type="GO" id="GO:0005886">
    <property type="term" value="C:plasma membrane"/>
    <property type="evidence" value="ECO:0007669"/>
    <property type="project" value="TreeGrafter"/>
</dbReference>
<dbReference type="Pfam" id="PF13306">
    <property type="entry name" value="LRR_5"/>
    <property type="match status" value="2"/>
</dbReference>
<evidence type="ECO:0000256" key="9">
    <source>
        <dbReference type="ARBA" id="ARBA00023170"/>
    </source>
</evidence>
<evidence type="ECO:0000256" key="6">
    <source>
        <dbReference type="ARBA" id="ARBA00022737"/>
    </source>
</evidence>
<dbReference type="EMBL" id="UYJE01009510">
    <property type="protein sequence ID" value="VDI74091.1"/>
    <property type="molecule type" value="Genomic_DNA"/>
</dbReference>
<keyword evidence="10" id="KW-0325">Glycoprotein</keyword>
<dbReference type="InterPro" id="IPR001611">
    <property type="entry name" value="Leu-rich_rpt"/>
</dbReference>
<dbReference type="GO" id="GO:0038023">
    <property type="term" value="F:signaling receptor activity"/>
    <property type="evidence" value="ECO:0007669"/>
    <property type="project" value="TreeGrafter"/>
</dbReference>
<reference evidence="14" key="1">
    <citation type="submission" date="2018-11" db="EMBL/GenBank/DDBJ databases">
        <authorList>
            <person name="Alioto T."/>
            <person name="Alioto T."/>
        </authorList>
    </citation>
    <scope>NUCLEOTIDE SEQUENCE</scope>
</reference>
<dbReference type="SUPFAM" id="SSF52058">
    <property type="entry name" value="L domain-like"/>
    <property type="match status" value="1"/>
</dbReference>
<dbReference type="InterPro" id="IPR000157">
    <property type="entry name" value="TIR_dom"/>
</dbReference>
<dbReference type="PROSITE" id="PS50104">
    <property type="entry name" value="TIR"/>
    <property type="match status" value="1"/>
</dbReference>
<dbReference type="Proteomes" id="UP000596742">
    <property type="component" value="Unassembled WGS sequence"/>
</dbReference>
<dbReference type="Pfam" id="PF13855">
    <property type="entry name" value="LRR_8"/>
    <property type="match status" value="1"/>
</dbReference>
<keyword evidence="4 11" id="KW-0812">Transmembrane</keyword>
<evidence type="ECO:0000256" key="2">
    <source>
        <dbReference type="ARBA" id="ARBA00009634"/>
    </source>
</evidence>
<feature type="chain" id="PRO_5032274872" evidence="12">
    <location>
        <begin position="20"/>
        <end position="705"/>
    </location>
</feature>
<dbReference type="SMART" id="SM00082">
    <property type="entry name" value="LRRCT"/>
    <property type="match status" value="1"/>
</dbReference>
<dbReference type="InterPro" id="IPR035897">
    <property type="entry name" value="Toll_tir_struct_dom_sf"/>
</dbReference>
<feature type="signal peptide" evidence="12">
    <location>
        <begin position="1"/>
        <end position="19"/>
    </location>
</feature>
<accession>A0A8B6H5Q9</accession>
<keyword evidence="8 11" id="KW-0472">Membrane</keyword>
<dbReference type="PANTHER" id="PTHR24365">
    <property type="entry name" value="TOLL-LIKE RECEPTOR"/>
    <property type="match status" value="1"/>
</dbReference>
<dbReference type="InterPro" id="IPR026906">
    <property type="entry name" value="LRR_5"/>
</dbReference>
<feature type="transmembrane region" description="Helical" evidence="11">
    <location>
        <begin position="509"/>
        <end position="532"/>
    </location>
</feature>
<sequence length="705" mass="81861">MLNCSELVICVLLMISVYGSVVQPTKFCPSTKCCTCSKTMGGYASCRGAMLKFIPVLPSYITILDFSRNRLESINASTFSNLKELKLVHLDLVSNEIKNITPNAFSSLSFLQRLDLSRNPKLSPSIVADAVAQINSPNFNQITLDRMKWNTEPTELYTALSCFNISKLVLLDNNFMNLNLTFLSENLPHIVEIRIAYGILSSIQPGFFKRLEKLNLYFNQLRLTRDFFGNRTTCYFPRLVNLNIRANVIYDISNLFWCLGKLEFLRIDGNPILRILNYTLTQLPSLRVLYMSNLGFRFNRIEDRAFQSNSLRHLQFSNNSFRFKDDVFYHFNKSEIFKYSPNIEYLDLSGNTFYYIDVLQDMLSPLKLLRDLQMDNCKLRTLPENLFFKLPNLIAVSMANNRISTWNGYKVFGNLSNIQTLDLTGNVISDINEKLFQINILKRLSKLSLGNNPFSCTCSNIWFHNWIKNKKRIFHGFPESYHCKTPPGKDGELLENAMPTFFKCQNNEIFFSVVTSLSLSGIVFVIVSSLIFRLRWHIRYWVYLYRVKKKGFSMITNEAANFEFEAYVIYCEKDVHWIRHKLLENIEKESGIPLCIKDRDFEVGNALVDNIVENMSASRRIILIISRDMVKNSWCLFETRIAQEKFLNRESDALIIIMVEDVSEENMSSSLRAFVNSSPVYKFPTKEYEEGPFWLDLKKILGEQR</sequence>
<keyword evidence="5 12" id="KW-0732">Signal</keyword>
<evidence type="ECO:0000259" key="13">
    <source>
        <dbReference type="PROSITE" id="PS50104"/>
    </source>
</evidence>